<keyword evidence="6" id="KW-1185">Reference proteome</keyword>
<keyword evidence="3 4" id="KW-0975">Bacterial flagellum</keyword>
<evidence type="ECO:0000313" key="6">
    <source>
        <dbReference type="Proteomes" id="UP001595607"/>
    </source>
</evidence>
<name>A0ABV7MDP8_9PROT</name>
<dbReference type="Pfam" id="PF02049">
    <property type="entry name" value="FliE"/>
    <property type="match status" value="1"/>
</dbReference>
<evidence type="ECO:0000256" key="4">
    <source>
        <dbReference type="HAMAP-Rule" id="MF_00724"/>
    </source>
</evidence>
<evidence type="ECO:0000256" key="3">
    <source>
        <dbReference type="ARBA" id="ARBA00023143"/>
    </source>
</evidence>
<reference evidence="6" key="1">
    <citation type="journal article" date="2019" name="Int. J. Syst. Evol. Microbiol.">
        <title>The Global Catalogue of Microorganisms (GCM) 10K type strain sequencing project: providing services to taxonomists for standard genome sequencing and annotation.</title>
        <authorList>
            <consortium name="The Broad Institute Genomics Platform"/>
            <consortium name="The Broad Institute Genome Sequencing Center for Infectious Disease"/>
            <person name="Wu L."/>
            <person name="Ma J."/>
        </authorList>
    </citation>
    <scope>NUCLEOTIDE SEQUENCE [LARGE SCALE GENOMIC DNA]</scope>
    <source>
        <strain evidence="6">KCTC 22245</strain>
    </source>
</reference>
<keyword evidence="5" id="KW-0282">Flagellum</keyword>
<dbReference type="PRINTS" id="PR01006">
    <property type="entry name" value="FLGHOOKFLIE"/>
</dbReference>
<accession>A0ABV7MDP8</accession>
<dbReference type="PANTHER" id="PTHR34653:SF1">
    <property type="entry name" value="FLAGELLAR HOOK-BASAL BODY COMPLEX PROTEIN FLIE"/>
    <property type="match status" value="1"/>
</dbReference>
<protein>
    <recommendedName>
        <fullName evidence="4">Flagellar hook-basal body complex protein FliE</fullName>
    </recommendedName>
</protein>
<gene>
    <name evidence="4" type="primary">fliE</name>
    <name evidence="5" type="ORF">ACFONP_10560</name>
</gene>
<organism evidence="5 6">
    <name type="scientific">Parvularcula lutaonensis</name>
    <dbReference type="NCBI Taxonomy" id="491923"/>
    <lineage>
        <taxon>Bacteria</taxon>
        <taxon>Pseudomonadati</taxon>
        <taxon>Pseudomonadota</taxon>
        <taxon>Alphaproteobacteria</taxon>
        <taxon>Parvularculales</taxon>
        <taxon>Parvularculaceae</taxon>
        <taxon>Parvularcula</taxon>
    </lineage>
</organism>
<evidence type="ECO:0000313" key="5">
    <source>
        <dbReference type="EMBL" id="MFC3303173.1"/>
    </source>
</evidence>
<keyword evidence="5" id="KW-0966">Cell projection</keyword>
<dbReference type="PANTHER" id="PTHR34653">
    <property type="match status" value="1"/>
</dbReference>
<comment type="subcellular location">
    <subcellularLocation>
        <location evidence="1 4">Bacterial flagellum basal body</location>
    </subcellularLocation>
</comment>
<keyword evidence="5" id="KW-0969">Cilium</keyword>
<proteinExistence type="inferred from homology"/>
<evidence type="ECO:0000256" key="2">
    <source>
        <dbReference type="ARBA" id="ARBA00009272"/>
    </source>
</evidence>
<dbReference type="InterPro" id="IPR001624">
    <property type="entry name" value="FliE"/>
</dbReference>
<dbReference type="HAMAP" id="MF_00724">
    <property type="entry name" value="FliE"/>
    <property type="match status" value="1"/>
</dbReference>
<comment type="similarity">
    <text evidence="2 4">Belongs to the FliE family.</text>
</comment>
<evidence type="ECO:0000256" key="1">
    <source>
        <dbReference type="ARBA" id="ARBA00004117"/>
    </source>
</evidence>
<comment type="caution">
    <text evidence="5">The sequence shown here is derived from an EMBL/GenBank/DDBJ whole genome shotgun (WGS) entry which is preliminary data.</text>
</comment>
<dbReference type="EMBL" id="JBHRVA010000003">
    <property type="protein sequence ID" value="MFC3303173.1"/>
    <property type="molecule type" value="Genomic_DNA"/>
</dbReference>
<sequence length="102" mass="10819">MIEATAAINASQVGGVQLRPAAATDLKAAPAMSFTEALKSTAMQQVQTVQQSEQASMAAMHGQASLQEVVQATVKAELAVETALAIRNKMIESYQEIMRMPV</sequence>
<dbReference type="Proteomes" id="UP001595607">
    <property type="component" value="Unassembled WGS sequence"/>
</dbReference>
<dbReference type="RefSeq" id="WP_189575453.1">
    <property type="nucleotide sequence ID" value="NZ_BMXU01000002.1"/>
</dbReference>